<keyword evidence="3" id="KW-1185">Reference proteome</keyword>
<dbReference type="GO" id="GO:0006313">
    <property type="term" value="P:DNA transposition"/>
    <property type="evidence" value="ECO:0007669"/>
    <property type="project" value="InterPro"/>
</dbReference>
<proteinExistence type="predicted"/>
<dbReference type="AlphaFoldDB" id="A0A517MDX7"/>
<feature type="domain" description="Transposase IS200-like" evidence="1">
    <location>
        <begin position="40"/>
        <end position="189"/>
    </location>
</feature>
<dbReference type="SMART" id="SM01321">
    <property type="entry name" value="Y1_Tnp"/>
    <property type="match status" value="1"/>
</dbReference>
<sequence>MARQNRGVVIKPSEVQIVHTHQRCVRRAYLCGLDNANEKSYEHRRGWVRSRLEELAAAFGIECLTYAVMSNHLHLVLRSRPDVVTKWSDIEVAKRWLKIYPGPKPRSGKPKVSLEDKAKQLAGDSKRIAELRIRLSNISWWMRSVSENISRRSNLEDEVTGHFWEGRFKATVLLDEASVLACACYVDLNPIRAAMAESIENSSYTGACDRLKDLTSSLQTKCPPEKFDERQESFKNSGWLSPLMIDEAKDPIGADLCRDGRRASNKGFLRISLPQYLELLEWTGRQLRVDKRGKIPESLAPLVERLGVDVEGWFLLVKRFRKVFRRAAGTPESLAAEAKRRGTSWICAPGNPFQHLAA</sequence>
<dbReference type="InterPro" id="IPR002686">
    <property type="entry name" value="Transposase_17"/>
</dbReference>
<dbReference type="KEGG" id="rml:FF011L_18450"/>
<name>A0A517MDX7_9BACT</name>
<protein>
    <recommendedName>
        <fullName evidence="1">Transposase IS200-like domain-containing protein</fullName>
    </recommendedName>
</protein>
<dbReference type="RefSeq" id="WP_145351236.1">
    <property type="nucleotide sequence ID" value="NZ_CP036262.1"/>
</dbReference>
<dbReference type="PANTHER" id="PTHR34322:SF2">
    <property type="entry name" value="TRANSPOSASE IS200-LIKE DOMAIN-CONTAINING PROTEIN"/>
    <property type="match status" value="1"/>
</dbReference>
<dbReference type="Proteomes" id="UP000320672">
    <property type="component" value="Chromosome"/>
</dbReference>
<gene>
    <name evidence="2" type="ORF">FF011L_18450</name>
</gene>
<reference evidence="2 3" key="1">
    <citation type="submission" date="2019-02" db="EMBL/GenBank/DDBJ databases">
        <title>Deep-cultivation of Planctomycetes and their phenomic and genomic characterization uncovers novel biology.</title>
        <authorList>
            <person name="Wiegand S."/>
            <person name="Jogler M."/>
            <person name="Boedeker C."/>
            <person name="Pinto D."/>
            <person name="Vollmers J."/>
            <person name="Rivas-Marin E."/>
            <person name="Kohn T."/>
            <person name="Peeters S.H."/>
            <person name="Heuer A."/>
            <person name="Rast P."/>
            <person name="Oberbeckmann S."/>
            <person name="Bunk B."/>
            <person name="Jeske O."/>
            <person name="Meyerdierks A."/>
            <person name="Storesund J.E."/>
            <person name="Kallscheuer N."/>
            <person name="Luecker S."/>
            <person name="Lage O.M."/>
            <person name="Pohl T."/>
            <person name="Merkel B.J."/>
            <person name="Hornburger P."/>
            <person name="Mueller R.-W."/>
            <person name="Bruemmer F."/>
            <person name="Labrenz M."/>
            <person name="Spormann A.M."/>
            <person name="Op den Camp H."/>
            <person name="Overmann J."/>
            <person name="Amann R."/>
            <person name="Jetten M.S.M."/>
            <person name="Mascher T."/>
            <person name="Medema M.H."/>
            <person name="Devos D.P."/>
            <person name="Kaster A.-K."/>
            <person name="Ovreas L."/>
            <person name="Rohde M."/>
            <person name="Galperin M.Y."/>
            <person name="Jogler C."/>
        </authorList>
    </citation>
    <scope>NUCLEOTIDE SEQUENCE [LARGE SCALE GENOMIC DNA]</scope>
    <source>
        <strain evidence="2 3">FF011L</strain>
    </source>
</reference>
<evidence type="ECO:0000313" key="2">
    <source>
        <dbReference type="EMBL" id="QDS93090.1"/>
    </source>
</evidence>
<accession>A0A517MDX7</accession>
<organism evidence="2 3">
    <name type="scientific">Roseimaritima multifibrata</name>
    <dbReference type="NCBI Taxonomy" id="1930274"/>
    <lineage>
        <taxon>Bacteria</taxon>
        <taxon>Pseudomonadati</taxon>
        <taxon>Planctomycetota</taxon>
        <taxon>Planctomycetia</taxon>
        <taxon>Pirellulales</taxon>
        <taxon>Pirellulaceae</taxon>
        <taxon>Roseimaritima</taxon>
    </lineage>
</organism>
<dbReference type="EMBL" id="CP036262">
    <property type="protein sequence ID" value="QDS93090.1"/>
    <property type="molecule type" value="Genomic_DNA"/>
</dbReference>
<dbReference type="GO" id="GO:0004803">
    <property type="term" value="F:transposase activity"/>
    <property type="evidence" value="ECO:0007669"/>
    <property type="project" value="InterPro"/>
</dbReference>
<dbReference type="PANTHER" id="PTHR34322">
    <property type="entry name" value="TRANSPOSASE, Y1_TNP DOMAIN-CONTAINING"/>
    <property type="match status" value="1"/>
</dbReference>
<dbReference type="GO" id="GO:0003677">
    <property type="term" value="F:DNA binding"/>
    <property type="evidence" value="ECO:0007669"/>
    <property type="project" value="InterPro"/>
</dbReference>
<dbReference type="SUPFAM" id="SSF143422">
    <property type="entry name" value="Transposase IS200-like"/>
    <property type="match status" value="1"/>
</dbReference>
<dbReference type="InterPro" id="IPR036515">
    <property type="entry name" value="Transposase_17_sf"/>
</dbReference>
<evidence type="ECO:0000313" key="3">
    <source>
        <dbReference type="Proteomes" id="UP000320672"/>
    </source>
</evidence>
<dbReference type="Gene3D" id="3.30.70.1290">
    <property type="entry name" value="Transposase IS200-like"/>
    <property type="match status" value="1"/>
</dbReference>
<dbReference type="OrthoDB" id="9814067at2"/>
<evidence type="ECO:0000259" key="1">
    <source>
        <dbReference type="SMART" id="SM01321"/>
    </source>
</evidence>